<organism evidence="1 2">
    <name type="scientific">Hydrogenophaga borbori</name>
    <dbReference type="NCBI Taxonomy" id="2294117"/>
    <lineage>
        <taxon>Bacteria</taxon>
        <taxon>Pseudomonadati</taxon>
        <taxon>Pseudomonadota</taxon>
        <taxon>Betaproteobacteria</taxon>
        <taxon>Burkholderiales</taxon>
        <taxon>Comamonadaceae</taxon>
        <taxon>Hydrogenophaga</taxon>
    </lineage>
</organism>
<accession>A0A372EM41</accession>
<name>A0A372EM41_9BURK</name>
<dbReference type="EMBL" id="QVLS01000003">
    <property type="protein sequence ID" value="RFP80448.1"/>
    <property type="molecule type" value="Genomic_DNA"/>
</dbReference>
<comment type="caution">
    <text evidence="1">The sequence shown here is derived from an EMBL/GenBank/DDBJ whole genome shotgun (WGS) entry which is preliminary data.</text>
</comment>
<gene>
    <name evidence="1" type="ORF">DY262_08405</name>
</gene>
<reference evidence="1 2" key="1">
    <citation type="submission" date="2018-08" db="EMBL/GenBank/DDBJ databases">
        <title>Hydrogenophaga sp. LA-38 isolated from sludge.</title>
        <authorList>
            <person name="Im W.-T."/>
        </authorList>
    </citation>
    <scope>NUCLEOTIDE SEQUENCE [LARGE SCALE GENOMIC DNA]</scope>
    <source>
        <strain evidence="1 2">LA-38</strain>
    </source>
</reference>
<protein>
    <submittedName>
        <fullName evidence="1">Uncharacterized protein</fullName>
    </submittedName>
</protein>
<sequence length="309" mass="32754">MVVTRDTGLSAAARALLNRAVQSGEALRAKTVRVPGSQERLVVLYVPQRKPFSPQRLLARVGWWQASVRRKEAMANGVVSGLFGRQFPLTPSFDTCVLVDRHPRVRPSDLAAIVGMGEVLRQLAEARIDWPTFVAIAGGVDAGKALLSQLAAQVRLSDPEGSARSAILKTLSYLAQRDGRGPEPVAEALLGDPEVLVRLQAHARKLPAALAASANAQLLVHHLKGLSPPLHERCGPARLGALKAIQGLCDAQALPPSAKRAAVRQALVEWSLAALGPEHGALADALRFAAAVDPNTGACALDTVFQPLL</sequence>
<dbReference type="Proteomes" id="UP000261931">
    <property type="component" value="Unassembled WGS sequence"/>
</dbReference>
<evidence type="ECO:0000313" key="1">
    <source>
        <dbReference type="EMBL" id="RFP80448.1"/>
    </source>
</evidence>
<dbReference type="AlphaFoldDB" id="A0A372EM41"/>
<proteinExistence type="predicted"/>
<evidence type="ECO:0000313" key="2">
    <source>
        <dbReference type="Proteomes" id="UP000261931"/>
    </source>
</evidence>
<keyword evidence="2" id="KW-1185">Reference proteome</keyword>